<sequence>MFDENTIGVQIMPYDKSVSQDEVIFKVSNSWNIFSKNALNISIVTDMYKGENIQFLKISDKGSNIKIKNSLLYPLLIELKKEICSSNLKKVEIVLDQFSLPSMHKLSALLEDNNALTVFELKCNNFDSRFSTGLKSILTKTSLEKIVLNYHTALQHIVNYFSSIKYLNLITLDLSGSFDRNSKEDLNTYTPKFTNILLNSMPNLKECICDEDTKQILLNNLESGNYTDSYSKLISILAPNLSTKHNQQDQEQQVIDLTVESSTIEPQSKCDINGTSVLPHFFDIFDEMTPYCFYKDIPPYPHPSYHSLFSNCNNVDASTSTSSNHINILDITSNISSKESDDVLLSGEDSSDRSLVIDEDRCE</sequence>
<dbReference type="HOGENOM" id="CLU_762536_0_0_5"/>
<dbReference type="RefSeq" id="WP_011944807.1">
    <property type="nucleotide sequence ID" value="NC_009488.1"/>
</dbReference>
<organism evidence="1 2">
    <name type="scientific">Orientia tsutsugamushi (strain Boryong)</name>
    <name type="common">Rickettsia tsutsugamushi</name>
    <dbReference type="NCBI Taxonomy" id="357244"/>
    <lineage>
        <taxon>Bacteria</taxon>
        <taxon>Pseudomonadati</taxon>
        <taxon>Pseudomonadota</taxon>
        <taxon>Alphaproteobacteria</taxon>
        <taxon>Rickettsiales</taxon>
        <taxon>Rickettsiaceae</taxon>
        <taxon>Rickettsieae</taxon>
        <taxon>Orientia</taxon>
    </lineage>
</organism>
<reference evidence="1 2" key="1">
    <citation type="journal article" date="2007" name="Proc. Natl. Acad. Sci. U.S.A.">
        <title>The Orientia tsutsugamushi genome reveals massive proliferation of conjugative type IV secretion system and host-cell interaction genes.</title>
        <authorList>
            <person name="Cho N.-H."/>
            <person name="Kim H.-R."/>
            <person name="Lee J.-H."/>
            <person name="Kim S.-Y."/>
            <person name="Kim J."/>
            <person name="Cha S."/>
            <person name="Kim S.-Y."/>
            <person name="Darby A.C."/>
            <person name="Fuxelius H.-H."/>
            <person name="Yin J."/>
            <person name="Kim J.H."/>
            <person name="Kim J."/>
            <person name="Lee S.J."/>
            <person name="Koh Y.-S."/>
            <person name="Jang W.-J."/>
            <person name="Park K.-H."/>
            <person name="Andersson S.G.E."/>
            <person name="Choi M.-S."/>
            <person name="Kim I.-S."/>
        </authorList>
    </citation>
    <scope>NUCLEOTIDE SEQUENCE [LARGE SCALE GENOMIC DNA]</scope>
    <source>
        <strain evidence="1 2">Boryong</strain>
    </source>
</reference>
<name>A5CE27_ORITB</name>
<dbReference type="KEGG" id="ots:OTBS_1179"/>
<proteinExistence type="predicted"/>
<evidence type="ECO:0000313" key="2">
    <source>
        <dbReference type="Proteomes" id="UP000001565"/>
    </source>
</evidence>
<dbReference type="AlphaFoldDB" id="A5CE27"/>
<accession>A5CE27</accession>
<dbReference type="EMBL" id="AM494475">
    <property type="protein sequence ID" value="CAM80245.1"/>
    <property type="molecule type" value="Genomic_DNA"/>
</dbReference>
<evidence type="ECO:0000313" key="1">
    <source>
        <dbReference type="EMBL" id="CAM80245.1"/>
    </source>
</evidence>
<dbReference type="Proteomes" id="UP000001565">
    <property type="component" value="Chromosome"/>
</dbReference>
<protein>
    <submittedName>
        <fullName evidence="1">Uncharacterized protein</fullName>
    </submittedName>
</protein>
<gene>
    <name evidence="1" type="ordered locus">OTBS_1179</name>
</gene>